<dbReference type="GO" id="GO:0045595">
    <property type="term" value="P:regulation of cell differentiation"/>
    <property type="evidence" value="ECO:0007669"/>
    <property type="project" value="UniProtKB-ARBA"/>
</dbReference>
<keyword evidence="7" id="KW-0238">DNA-binding</keyword>
<reference evidence="12" key="2">
    <citation type="journal article" date="2015" name="J. Proteomics">
        <title>Sexual differences in the sialomes of the zebra tick, Rhipicephalus pulchellus.</title>
        <authorList>
            <person name="Tan A.W."/>
            <person name="Francischetti I.M."/>
            <person name="Slovak M."/>
            <person name="Kini R.M."/>
            <person name="Ribeiro J.M."/>
        </authorList>
    </citation>
    <scope>NUCLEOTIDE SEQUENCE</scope>
    <source>
        <tissue evidence="12">Salivary gland</tissue>
    </source>
</reference>
<dbReference type="GO" id="GO:0000981">
    <property type="term" value="F:DNA-binding transcription factor activity, RNA polymerase II-specific"/>
    <property type="evidence" value="ECO:0007669"/>
    <property type="project" value="TreeGrafter"/>
</dbReference>
<feature type="domain" description="C2H2-type" evidence="11">
    <location>
        <begin position="216"/>
        <end position="244"/>
    </location>
</feature>
<name>L7MI52_RHIPC</name>
<evidence type="ECO:0000313" key="12">
    <source>
        <dbReference type="EMBL" id="JAA63497.1"/>
    </source>
</evidence>
<feature type="domain" description="C2H2-type" evidence="11">
    <location>
        <begin position="188"/>
        <end position="215"/>
    </location>
</feature>
<evidence type="ECO:0000256" key="10">
    <source>
        <dbReference type="PROSITE-ProRule" id="PRU00042"/>
    </source>
</evidence>
<dbReference type="GO" id="GO:0005634">
    <property type="term" value="C:nucleus"/>
    <property type="evidence" value="ECO:0007669"/>
    <property type="project" value="UniProtKB-SubCell"/>
</dbReference>
<evidence type="ECO:0000256" key="6">
    <source>
        <dbReference type="ARBA" id="ARBA00023015"/>
    </source>
</evidence>
<sequence length="244" mass="27596">RRTVITVGTTLIFWQVLIFCLSNITRIKVLIKSACTLATEVTWCAWPKIARLTYKYSDTSRLPCVVCDTQLALCSCPFCDCAGSSSLASTEQYDSLVSVEGGLHSCQLCTYVAKQKSDMKKHLYKHTGEHPFHCHLCPAYFTQSSSLVRHVRNHRGERPFSCANCSASFSNKFDLKRHMRTHTGKRPYCCAQCGASFVVKGHLLNHLRMHSAERPFACGQCTALFKLEQHLVRHMRSHHANKKP</sequence>
<evidence type="ECO:0000256" key="3">
    <source>
        <dbReference type="ARBA" id="ARBA00022737"/>
    </source>
</evidence>
<reference evidence="12" key="1">
    <citation type="submission" date="2012-11" db="EMBL/GenBank/DDBJ databases">
        <authorList>
            <person name="Lucero-Rivera Y.E."/>
            <person name="Tovar-Ramirez D."/>
        </authorList>
    </citation>
    <scope>NUCLEOTIDE SEQUENCE</scope>
    <source>
        <tissue evidence="12">Salivary gland</tissue>
    </source>
</reference>
<evidence type="ECO:0000256" key="9">
    <source>
        <dbReference type="ARBA" id="ARBA00023242"/>
    </source>
</evidence>
<keyword evidence="3" id="KW-0677">Repeat</keyword>
<dbReference type="GO" id="GO:0000122">
    <property type="term" value="P:negative regulation of transcription by RNA polymerase II"/>
    <property type="evidence" value="ECO:0007669"/>
    <property type="project" value="UniProtKB-ARBA"/>
</dbReference>
<keyword evidence="4 10" id="KW-0863">Zinc-finger</keyword>
<comment type="subcellular location">
    <subcellularLocation>
        <location evidence="1">Nucleus</location>
    </subcellularLocation>
</comment>
<dbReference type="InterPro" id="IPR051643">
    <property type="entry name" value="Transcr_Reg_ZincFinger"/>
</dbReference>
<keyword evidence="6" id="KW-0805">Transcription regulation</keyword>
<dbReference type="Gene3D" id="3.30.160.60">
    <property type="entry name" value="Classic Zinc Finger"/>
    <property type="match status" value="4"/>
</dbReference>
<feature type="domain" description="C2H2-type" evidence="11">
    <location>
        <begin position="104"/>
        <end position="131"/>
    </location>
</feature>
<evidence type="ECO:0000256" key="5">
    <source>
        <dbReference type="ARBA" id="ARBA00022833"/>
    </source>
</evidence>
<evidence type="ECO:0000256" key="8">
    <source>
        <dbReference type="ARBA" id="ARBA00023163"/>
    </source>
</evidence>
<dbReference type="EMBL" id="GACK01001537">
    <property type="protein sequence ID" value="JAA63497.1"/>
    <property type="molecule type" value="mRNA"/>
</dbReference>
<feature type="domain" description="C2H2-type" evidence="11">
    <location>
        <begin position="160"/>
        <end position="187"/>
    </location>
</feature>
<dbReference type="GO" id="GO:0000978">
    <property type="term" value="F:RNA polymerase II cis-regulatory region sequence-specific DNA binding"/>
    <property type="evidence" value="ECO:0007669"/>
    <property type="project" value="TreeGrafter"/>
</dbReference>
<evidence type="ECO:0000259" key="11">
    <source>
        <dbReference type="PROSITE" id="PS50157"/>
    </source>
</evidence>
<accession>L7MI52</accession>
<keyword evidence="2" id="KW-0479">Metal-binding</keyword>
<evidence type="ECO:0000256" key="2">
    <source>
        <dbReference type="ARBA" id="ARBA00022723"/>
    </source>
</evidence>
<feature type="domain" description="C2H2-type" evidence="11">
    <location>
        <begin position="132"/>
        <end position="159"/>
    </location>
</feature>
<dbReference type="PROSITE" id="PS00028">
    <property type="entry name" value="ZINC_FINGER_C2H2_1"/>
    <property type="match status" value="4"/>
</dbReference>
<dbReference type="FunFam" id="3.30.160.60:FF:000322">
    <property type="entry name" value="GDNF-inducible zinc finger protein 1"/>
    <property type="match status" value="1"/>
</dbReference>
<keyword evidence="8" id="KW-0804">Transcription</keyword>
<dbReference type="PANTHER" id="PTHR24396">
    <property type="entry name" value="ZINC FINGER PROTEIN"/>
    <property type="match status" value="1"/>
</dbReference>
<dbReference type="FunFam" id="3.30.160.60:FF:000624">
    <property type="entry name" value="zinc finger protein 697"/>
    <property type="match status" value="1"/>
</dbReference>
<dbReference type="InterPro" id="IPR036236">
    <property type="entry name" value="Znf_C2H2_sf"/>
</dbReference>
<dbReference type="FunFam" id="3.30.160.60:FF:000912">
    <property type="entry name" value="Zinc finger protein 660"/>
    <property type="match status" value="1"/>
</dbReference>
<dbReference type="PROSITE" id="PS50157">
    <property type="entry name" value="ZINC_FINGER_C2H2_2"/>
    <property type="match status" value="5"/>
</dbReference>
<proteinExistence type="evidence at transcript level"/>
<keyword evidence="9" id="KW-0539">Nucleus</keyword>
<protein>
    <recommendedName>
        <fullName evidence="11">C2H2-type domain-containing protein</fullName>
    </recommendedName>
</protein>
<evidence type="ECO:0000256" key="7">
    <source>
        <dbReference type="ARBA" id="ARBA00023125"/>
    </source>
</evidence>
<dbReference type="GO" id="GO:0008270">
    <property type="term" value="F:zinc ion binding"/>
    <property type="evidence" value="ECO:0007669"/>
    <property type="project" value="UniProtKB-KW"/>
</dbReference>
<dbReference type="InterPro" id="IPR013087">
    <property type="entry name" value="Znf_C2H2_type"/>
</dbReference>
<dbReference type="FunFam" id="3.30.160.60:FF:000100">
    <property type="entry name" value="Zinc finger 45-like"/>
    <property type="match status" value="1"/>
</dbReference>
<evidence type="ECO:0000256" key="4">
    <source>
        <dbReference type="ARBA" id="ARBA00022771"/>
    </source>
</evidence>
<keyword evidence="5" id="KW-0862">Zinc</keyword>
<feature type="non-terminal residue" evidence="12">
    <location>
        <position position="1"/>
    </location>
</feature>
<dbReference type="Pfam" id="PF00096">
    <property type="entry name" value="zf-C2H2"/>
    <property type="match status" value="3"/>
</dbReference>
<dbReference type="GO" id="GO:0048598">
    <property type="term" value="P:embryonic morphogenesis"/>
    <property type="evidence" value="ECO:0007669"/>
    <property type="project" value="UniProtKB-ARBA"/>
</dbReference>
<dbReference type="PANTHER" id="PTHR24396:SF21">
    <property type="entry name" value="ZINC FINGER PROTEIN 236"/>
    <property type="match status" value="1"/>
</dbReference>
<dbReference type="SMART" id="SM00355">
    <property type="entry name" value="ZnF_C2H2"/>
    <property type="match status" value="5"/>
</dbReference>
<organism evidence="12">
    <name type="scientific">Rhipicephalus pulchellus</name>
    <name type="common">Yellow backed tick</name>
    <name type="synonym">Dermacentor pulchellus</name>
    <dbReference type="NCBI Taxonomy" id="72859"/>
    <lineage>
        <taxon>Eukaryota</taxon>
        <taxon>Metazoa</taxon>
        <taxon>Ecdysozoa</taxon>
        <taxon>Arthropoda</taxon>
        <taxon>Chelicerata</taxon>
        <taxon>Arachnida</taxon>
        <taxon>Acari</taxon>
        <taxon>Parasitiformes</taxon>
        <taxon>Ixodida</taxon>
        <taxon>Ixodoidea</taxon>
        <taxon>Ixodidae</taxon>
        <taxon>Rhipicephalinae</taxon>
        <taxon>Rhipicephalus</taxon>
        <taxon>Rhipicephalus</taxon>
    </lineage>
</organism>
<dbReference type="AlphaFoldDB" id="L7MI52"/>
<evidence type="ECO:0000256" key="1">
    <source>
        <dbReference type="ARBA" id="ARBA00004123"/>
    </source>
</evidence>
<dbReference type="SUPFAM" id="SSF57667">
    <property type="entry name" value="beta-beta-alpha zinc fingers"/>
    <property type="match status" value="3"/>
</dbReference>